<dbReference type="Proteomes" id="UP000314294">
    <property type="component" value="Unassembled WGS sequence"/>
</dbReference>
<evidence type="ECO:0000256" key="1">
    <source>
        <dbReference type="SAM" id="MobiDB-lite"/>
    </source>
</evidence>
<gene>
    <name evidence="2" type="ORF">EYF80_017686</name>
</gene>
<feature type="region of interest" description="Disordered" evidence="1">
    <location>
        <begin position="133"/>
        <end position="154"/>
    </location>
</feature>
<keyword evidence="3" id="KW-1185">Reference proteome</keyword>
<protein>
    <submittedName>
        <fullName evidence="2">Uncharacterized protein</fullName>
    </submittedName>
</protein>
<sequence>MSFKLNLVLVYSITAETQEDTVIQGRCLELKISLLSGYNSSPASPVVNPTADHLRRRGGLSPDIRWNGTNVARCLRRLNRRRTDSRWTPGTLQGLLFLSSFSTLSNFLFEIPPGSPTPFPLLFNCNRRVRAEPSGGQRCQESKKKPGLRHSQRERDFLPAEDWKDWREEEREEMKAGRSESCPRRRMERSQELGHAMGTGALPGMAAVSSVDVTNLVHPSISGFLERYTYAVLILALLMREDSHYSNNHQKPLVREM</sequence>
<evidence type="ECO:0000313" key="3">
    <source>
        <dbReference type="Proteomes" id="UP000314294"/>
    </source>
</evidence>
<comment type="caution">
    <text evidence="2">The sequence shown here is derived from an EMBL/GenBank/DDBJ whole genome shotgun (WGS) entry which is preliminary data.</text>
</comment>
<reference evidence="2 3" key="1">
    <citation type="submission" date="2019-03" db="EMBL/GenBank/DDBJ databases">
        <title>First draft genome of Liparis tanakae, snailfish: a comprehensive survey of snailfish specific genes.</title>
        <authorList>
            <person name="Kim W."/>
            <person name="Song I."/>
            <person name="Jeong J.-H."/>
            <person name="Kim D."/>
            <person name="Kim S."/>
            <person name="Ryu S."/>
            <person name="Song J.Y."/>
            <person name="Lee S.K."/>
        </authorList>
    </citation>
    <scope>NUCLEOTIDE SEQUENCE [LARGE SCALE GENOMIC DNA]</scope>
    <source>
        <tissue evidence="2">Muscle</tissue>
    </source>
</reference>
<dbReference type="AlphaFoldDB" id="A0A4Z2I1Z9"/>
<name>A0A4Z2I1Z9_9TELE</name>
<accession>A0A4Z2I1Z9</accession>
<dbReference type="EMBL" id="SRLO01000142">
    <property type="protein sequence ID" value="TNN72109.1"/>
    <property type="molecule type" value="Genomic_DNA"/>
</dbReference>
<evidence type="ECO:0000313" key="2">
    <source>
        <dbReference type="EMBL" id="TNN72109.1"/>
    </source>
</evidence>
<organism evidence="2 3">
    <name type="scientific">Liparis tanakae</name>
    <name type="common">Tanaka's snailfish</name>
    <dbReference type="NCBI Taxonomy" id="230148"/>
    <lineage>
        <taxon>Eukaryota</taxon>
        <taxon>Metazoa</taxon>
        <taxon>Chordata</taxon>
        <taxon>Craniata</taxon>
        <taxon>Vertebrata</taxon>
        <taxon>Euteleostomi</taxon>
        <taxon>Actinopterygii</taxon>
        <taxon>Neopterygii</taxon>
        <taxon>Teleostei</taxon>
        <taxon>Neoteleostei</taxon>
        <taxon>Acanthomorphata</taxon>
        <taxon>Eupercaria</taxon>
        <taxon>Perciformes</taxon>
        <taxon>Cottioidei</taxon>
        <taxon>Cottales</taxon>
        <taxon>Liparidae</taxon>
        <taxon>Liparis</taxon>
    </lineage>
</organism>
<proteinExistence type="predicted"/>